<dbReference type="AlphaFoldDB" id="A0A8S9M9P6"/>
<dbReference type="EMBL" id="QGKY02000089">
    <property type="protein sequence ID" value="KAF2614621.1"/>
    <property type="molecule type" value="Genomic_DNA"/>
</dbReference>
<organism evidence="1">
    <name type="scientific">Brassica cretica</name>
    <name type="common">Mustard</name>
    <dbReference type="NCBI Taxonomy" id="69181"/>
    <lineage>
        <taxon>Eukaryota</taxon>
        <taxon>Viridiplantae</taxon>
        <taxon>Streptophyta</taxon>
        <taxon>Embryophyta</taxon>
        <taxon>Tracheophyta</taxon>
        <taxon>Spermatophyta</taxon>
        <taxon>Magnoliopsida</taxon>
        <taxon>eudicotyledons</taxon>
        <taxon>Gunneridae</taxon>
        <taxon>Pentapetalae</taxon>
        <taxon>rosids</taxon>
        <taxon>malvids</taxon>
        <taxon>Brassicales</taxon>
        <taxon>Brassicaceae</taxon>
        <taxon>Brassiceae</taxon>
        <taxon>Brassica</taxon>
    </lineage>
</organism>
<accession>A0A8S9M9P6</accession>
<reference evidence="1" key="1">
    <citation type="submission" date="2019-12" db="EMBL/GenBank/DDBJ databases">
        <title>Genome sequencing and annotation of Brassica cretica.</title>
        <authorList>
            <person name="Studholme D.J."/>
            <person name="Sarris P.F."/>
        </authorList>
    </citation>
    <scope>NUCLEOTIDE SEQUENCE</scope>
    <source>
        <strain evidence="1">PFS-102/07</strain>
        <tissue evidence="1">Leaf</tissue>
    </source>
</reference>
<proteinExistence type="predicted"/>
<gene>
    <name evidence="1" type="ORF">F2Q70_00008944</name>
</gene>
<protein>
    <submittedName>
        <fullName evidence="1">Uncharacterized protein</fullName>
    </submittedName>
</protein>
<name>A0A8S9M9P6_BRACR</name>
<comment type="caution">
    <text evidence="1">The sequence shown here is derived from an EMBL/GenBank/DDBJ whole genome shotgun (WGS) entry which is preliminary data.</text>
</comment>
<evidence type="ECO:0000313" key="1">
    <source>
        <dbReference type="EMBL" id="KAF2614621.1"/>
    </source>
</evidence>
<sequence>MSTNPDIIADIDFSEVKVAHVIDVVWVKAIQASLNRERFAFGGEKNTEISNVLSGNGGANLIILYLEHHETLPTRIPKIALAPPQEEI</sequence>